<protein>
    <recommendedName>
        <fullName evidence="4">Solute-binding protein family 5 domain-containing protein</fullName>
    </recommendedName>
</protein>
<evidence type="ECO:0000313" key="3">
    <source>
        <dbReference type="Proteomes" id="UP000287188"/>
    </source>
</evidence>
<accession>A0A402ALB9</accession>
<dbReference type="Gene3D" id="3.40.190.10">
    <property type="entry name" value="Periplasmic binding protein-like II"/>
    <property type="match status" value="1"/>
</dbReference>
<keyword evidence="1" id="KW-0732">Signal</keyword>
<evidence type="ECO:0000313" key="2">
    <source>
        <dbReference type="EMBL" id="GCE19903.1"/>
    </source>
</evidence>
<reference evidence="3" key="1">
    <citation type="submission" date="2018-12" db="EMBL/GenBank/DDBJ databases">
        <title>Tengunoibacter tsumagoiensis gen. nov., sp. nov., Dictyobacter kobayashii sp. nov., D. alpinus sp. nov., and D. joshuensis sp. nov. and description of Dictyobacteraceae fam. nov. within the order Ktedonobacterales isolated from Tengu-no-mugimeshi.</title>
        <authorList>
            <person name="Wang C.M."/>
            <person name="Zheng Y."/>
            <person name="Sakai Y."/>
            <person name="Toyoda A."/>
            <person name="Minakuchi Y."/>
            <person name="Abe K."/>
            <person name="Yokota A."/>
            <person name="Yabe S."/>
        </authorList>
    </citation>
    <scope>NUCLEOTIDE SEQUENCE [LARGE SCALE GENOMIC DNA]</scope>
    <source>
        <strain evidence="3">Uno11</strain>
    </source>
</reference>
<dbReference type="PROSITE" id="PS51257">
    <property type="entry name" value="PROKAR_LIPOPROTEIN"/>
    <property type="match status" value="1"/>
</dbReference>
<keyword evidence="3" id="KW-1185">Reference proteome</keyword>
<name>A0A402ALB9_9CHLR</name>
<dbReference type="SUPFAM" id="SSF53850">
    <property type="entry name" value="Periplasmic binding protein-like II"/>
    <property type="match status" value="1"/>
</dbReference>
<dbReference type="RefSeq" id="WP_126551690.1">
    <property type="nucleotide sequence ID" value="NZ_BIFS01000001.1"/>
</dbReference>
<gene>
    <name evidence="2" type="ORF">KDK_37030</name>
</gene>
<sequence length="103" mass="10921">MKAGKKLSLQFLTSLVCLMAIFMASCGSSGGSGSSSAAVSDDKQVLRYPVVGDINSFDPGTVQDTDSNFPIQQAVFTGLVTLDKDLKVKPSWLLSCQPSQKMV</sequence>
<feature type="signal peptide" evidence="1">
    <location>
        <begin position="1"/>
        <end position="30"/>
    </location>
</feature>
<dbReference type="EMBL" id="BIFS01000001">
    <property type="protein sequence ID" value="GCE19903.1"/>
    <property type="molecule type" value="Genomic_DNA"/>
</dbReference>
<evidence type="ECO:0008006" key="4">
    <source>
        <dbReference type="Google" id="ProtNLM"/>
    </source>
</evidence>
<organism evidence="2 3">
    <name type="scientific">Dictyobacter kobayashii</name>
    <dbReference type="NCBI Taxonomy" id="2014872"/>
    <lineage>
        <taxon>Bacteria</taxon>
        <taxon>Bacillati</taxon>
        <taxon>Chloroflexota</taxon>
        <taxon>Ktedonobacteria</taxon>
        <taxon>Ktedonobacterales</taxon>
        <taxon>Dictyobacteraceae</taxon>
        <taxon>Dictyobacter</taxon>
    </lineage>
</organism>
<dbReference type="AlphaFoldDB" id="A0A402ALB9"/>
<dbReference type="Proteomes" id="UP000287188">
    <property type="component" value="Unassembled WGS sequence"/>
</dbReference>
<comment type="caution">
    <text evidence="2">The sequence shown here is derived from an EMBL/GenBank/DDBJ whole genome shotgun (WGS) entry which is preliminary data.</text>
</comment>
<proteinExistence type="predicted"/>
<feature type="chain" id="PRO_5019193223" description="Solute-binding protein family 5 domain-containing protein" evidence="1">
    <location>
        <begin position="31"/>
        <end position="103"/>
    </location>
</feature>
<evidence type="ECO:0000256" key="1">
    <source>
        <dbReference type="SAM" id="SignalP"/>
    </source>
</evidence>